<comment type="caution">
    <text evidence="2">The sequence shown here is derived from an EMBL/GenBank/DDBJ whole genome shotgun (WGS) entry which is preliminary data.</text>
</comment>
<organism evidence="2 3">
    <name type="scientific">Stachybotrys elegans</name>
    <dbReference type="NCBI Taxonomy" id="80388"/>
    <lineage>
        <taxon>Eukaryota</taxon>
        <taxon>Fungi</taxon>
        <taxon>Dikarya</taxon>
        <taxon>Ascomycota</taxon>
        <taxon>Pezizomycotina</taxon>
        <taxon>Sordariomycetes</taxon>
        <taxon>Hypocreomycetidae</taxon>
        <taxon>Hypocreales</taxon>
        <taxon>Stachybotryaceae</taxon>
        <taxon>Stachybotrys</taxon>
    </lineage>
</organism>
<proteinExistence type="predicted"/>
<sequence>MDLRCPADMALLLLALLCRIKPGGQEQPAKLTFLTMSSWEAPDYLDRLCKEFDVTMRPFVLSSSPLSFQHANWVTTNFPQTISSAIQGKPGESHLVLYFEPRNIGQMDETVEILEPVYGNSGALGWGESHNYAALNLPAQAATVRVVTVSRPFSWQFRGWVQGFQNVHLVISDHGDQTHLDQRQSYQMVVAFVPCSREERLELLSWAVRNNASTTNIYFPYQEEVSLEGYLAEGRDHNRLDVVNQHALGFISTIPRLQPWIKDIKRKLGVFFTIQPTLNEMCRRLGQVVHLYAWTPDLRDIPPMSPPQTLRLFHSVLPVLNFDARLAYMMTLPNASPEMALWKIDFATILSVGATNLFKWRVNSVEDLPTLADLESASEQLRNTKIGRAGTMPMLVALWQTCLRRLLSLPEAETCMKKHIFWDSSVKEALSMKALSLHLDPAYSHHALLKRSQLIDVMKSFGSNVGDLTAYGNNLWGPDVDKVPFQMQKCFYWGNSFVHLMGQDMANTRVDLVLSNTILHPDPTVCIGLDFTEVQKVATDWTWIPEEVTLKLVESFYGVERAREDALDRFYRQSFGPMVLPAVLKQ</sequence>
<protein>
    <submittedName>
        <fullName evidence="2">Uncharacterized protein</fullName>
    </submittedName>
</protein>
<gene>
    <name evidence="2" type="ORF">B0I35DRAFT_458554</name>
</gene>
<name>A0A8K0T2H8_9HYPO</name>
<keyword evidence="1" id="KW-0732">Signal</keyword>
<dbReference type="AlphaFoldDB" id="A0A8K0T2H8"/>
<feature type="chain" id="PRO_5035423999" evidence="1">
    <location>
        <begin position="26"/>
        <end position="586"/>
    </location>
</feature>
<dbReference type="EMBL" id="JAGPNK010000003">
    <property type="protein sequence ID" value="KAH7324911.1"/>
    <property type="molecule type" value="Genomic_DNA"/>
</dbReference>
<evidence type="ECO:0000256" key="1">
    <source>
        <dbReference type="SAM" id="SignalP"/>
    </source>
</evidence>
<dbReference type="OrthoDB" id="5035669at2759"/>
<dbReference type="Proteomes" id="UP000813444">
    <property type="component" value="Unassembled WGS sequence"/>
</dbReference>
<accession>A0A8K0T2H8</accession>
<feature type="signal peptide" evidence="1">
    <location>
        <begin position="1"/>
        <end position="25"/>
    </location>
</feature>
<evidence type="ECO:0000313" key="2">
    <source>
        <dbReference type="EMBL" id="KAH7324911.1"/>
    </source>
</evidence>
<evidence type="ECO:0000313" key="3">
    <source>
        <dbReference type="Proteomes" id="UP000813444"/>
    </source>
</evidence>
<reference evidence="2" key="1">
    <citation type="journal article" date="2021" name="Nat. Commun.">
        <title>Genetic determinants of endophytism in the Arabidopsis root mycobiome.</title>
        <authorList>
            <person name="Mesny F."/>
            <person name="Miyauchi S."/>
            <person name="Thiergart T."/>
            <person name="Pickel B."/>
            <person name="Atanasova L."/>
            <person name="Karlsson M."/>
            <person name="Huettel B."/>
            <person name="Barry K.W."/>
            <person name="Haridas S."/>
            <person name="Chen C."/>
            <person name="Bauer D."/>
            <person name="Andreopoulos W."/>
            <person name="Pangilinan J."/>
            <person name="LaButti K."/>
            <person name="Riley R."/>
            <person name="Lipzen A."/>
            <person name="Clum A."/>
            <person name="Drula E."/>
            <person name="Henrissat B."/>
            <person name="Kohler A."/>
            <person name="Grigoriev I.V."/>
            <person name="Martin F.M."/>
            <person name="Hacquard S."/>
        </authorList>
    </citation>
    <scope>NUCLEOTIDE SEQUENCE</scope>
    <source>
        <strain evidence="2">MPI-CAGE-CH-0235</strain>
    </source>
</reference>
<keyword evidence="3" id="KW-1185">Reference proteome</keyword>